<name>A0A5R9J9M2_9PROT</name>
<dbReference type="OrthoDB" id="424426at2"/>
<comment type="caution">
    <text evidence="1">The sequence shown here is derived from an EMBL/GenBank/DDBJ whole genome shotgun (WGS) entry which is preliminary data.</text>
</comment>
<sequence length="128" mass="13222">MNVAILHVCTTCRAGHEVREGDQAPGARLHAHLRALAQAREDGAVVVLEAKCLSNCAGGCSASIAMPGKWSYLLGGLEIENASDLLDYAAIYAASATGVVMPSRRPASLATMVHGRIPALPDLSGNTA</sequence>
<evidence type="ECO:0000313" key="1">
    <source>
        <dbReference type="EMBL" id="TLU73247.1"/>
    </source>
</evidence>
<dbReference type="RefSeq" id="WP_138325328.1">
    <property type="nucleotide sequence ID" value="NZ_VCDI01000002.1"/>
</dbReference>
<dbReference type="InterPro" id="IPR012863">
    <property type="entry name" value="DUF1636"/>
</dbReference>
<dbReference type="EMBL" id="VCDI01000002">
    <property type="protein sequence ID" value="TLU73247.1"/>
    <property type="molecule type" value="Genomic_DNA"/>
</dbReference>
<gene>
    <name evidence="1" type="ORF">FE263_07480</name>
</gene>
<proteinExistence type="predicted"/>
<dbReference type="Proteomes" id="UP000305654">
    <property type="component" value="Unassembled WGS sequence"/>
</dbReference>
<dbReference type="SUPFAM" id="SSF52833">
    <property type="entry name" value="Thioredoxin-like"/>
    <property type="match status" value="1"/>
</dbReference>
<accession>A0A5R9J9M2</accession>
<dbReference type="Pfam" id="PF07845">
    <property type="entry name" value="DUF1636"/>
    <property type="match status" value="1"/>
</dbReference>
<keyword evidence="2" id="KW-1185">Reference proteome</keyword>
<organism evidence="1 2">
    <name type="scientific">Lichenicoccus roseus</name>
    <dbReference type="NCBI Taxonomy" id="2683649"/>
    <lineage>
        <taxon>Bacteria</taxon>
        <taxon>Pseudomonadati</taxon>
        <taxon>Pseudomonadota</taxon>
        <taxon>Alphaproteobacteria</taxon>
        <taxon>Acetobacterales</taxon>
        <taxon>Acetobacteraceae</taxon>
        <taxon>Lichenicoccus</taxon>
    </lineage>
</organism>
<evidence type="ECO:0000313" key="2">
    <source>
        <dbReference type="Proteomes" id="UP000305654"/>
    </source>
</evidence>
<protein>
    <submittedName>
        <fullName evidence="1">DUF1636 domain-containing protein</fullName>
    </submittedName>
</protein>
<reference evidence="1 2" key="1">
    <citation type="submission" date="2019-05" db="EMBL/GenBank/DDBJ databases">
        <authorList>
            <person name="Pankratov T."/>
            <person name="Grouzdev D."/>
        </authorList>
    </citation>
    <scope>NUCLEOTIDE SEQUENCE [LARGE SCALE GENOMIC DNA]</scope>
    <source>
        <strain evidence="1 2">KEBCLARHB70R</strain>
    </source>
</reference>
<dbReference type="InterPro" id="IPR036249">
    <property type="entry name" value="Thioredoxin-like_sf"/>
</dbReference>
<dbReference type="AlphaFoldDB" id="A0A5R9J9M2"/>